<dbReference type="Pfam" id="PF00144">
    <property type="entry name" value="Beta-lactamase"/>
    <property type="match status" value="1"/>
</dbReference>
<dbReference type="Proteomes" id="UP000319663">
    <property type="component" value="Unassembled WGS sequence"/>
</dbReference>
<dbReference type="PANTHER" id="PTHR46825">
    <property type="entry name" value="D-ALANYL-D-ALANINE-CARBOXYPEPTIDASE/ENDOPEPTIDASE AMPH"/>
    <property type="match status" value="1"/>
</dbReference>
<dbReference type="PANTHER" id="PTHR46825:SF9">
    <property type="entry name" value="BETA-LACTAMASE-RELATED DOMAIN-CONTAINING PROTEIN"/>
    <property type="match status" value="1"/>
</dbReference>
<protein>
    <recommendedName>
        <fullName evidence="7">Beta-lactamase-related domain-containing protein</fullName>
    </recommendedName>
</protein>
<proteinExistence type="inferred from homology"/>
<dbReference type="AlphaFoldDB" id="A0A507QG44"/>
<sequence length="568" mass="63666">MEFLESVTFMSLVTDLQRQNHIPGLSIAIVHNNEIASKGYGMANYEDNTSCTGDTLFDIASCSKSLTAASVALLVDDKKHPEVQYDALMSDLLPDDFVMPEKSYTDDVTVEDILSHRTGMASHDSSYMGSNATHPDNARSITRNLRNLKVAAPLRSRYLYCNQMFTVATHLVEETSKKSFSDFLDERIFAPLNMNSTTLQPASAHAKGWGDRMAKGYIWENNAWRGFHPQNCPEGQGAGSVISSAKDLIKWVKALLYHEGPINDRVYQGLTKMRSIVNPNARRLKAHTTPAIYTAGMEMYFYRGNMVIGHDGSIPGFSSRFMFMPNSNFGAVVLGNSAGAGGAATAIMRALMDEVLGVPIEERPSQNNNKRRDIEPKKDLAIQTKVPHQDQKEHQLKDRYPGLSKEQPSEDAQAEPKDEPQGHTSNDGQTKKTAKKEKNKGTQQPQRQKKQGGKLKKRDRSLPPQETPPEAYVGRYWNAGYHTMMVQIKDDRLFIDATDRSMGFTMTFEHVKDQTKYIAHLKDDIELTDDPVDAEFVFEDGKAVKMGLDLEPAIKDMIWFTRHNDGCK</sequence>
<feature type="compositionally biased region" description="Basic and acidic residues" evidence="2">
    <location>
        <begin position="361"/>
        <end position="380"/>
    </location>
</feature>
<dbReference type="Gene3D" id="3.40.710.10">
    <property type="entry name" value="DD-peptidase/beta-lactamase superfamily"/>
    <property type="match status" value="1"/>
</dbReference>
<evidence type="ECO:0000313" key="5">
    <source>
        <dbReference type="EMBL" id="TQB67496.1"/>
    </source>
</evidence>
<dbReference type="SUPFAM" id="SSF56601">
    <property type="entry name" value="beta-lactamase/transpeptidase-like"/>
    <property type="match status" value="1"/>
</dbReference>
<dbReference type="InterPro" id="IPR050491">
    <property type="entry name" value="AmpC-like"/>
</dbReference>
<dbReference type="InterPro" id="IPR001466">
    <property type="entry name" value="Beta-lactam-related"/>
</dbReference>
<feature type="compositionally biased region" description="Basic and acidic residues" evidence="2">
    <location>
        <begin position="387"/>
        <end position="400"/>
    </location>
</feature>
<evidence type="ECO:0000259" key="3">
    <source>
        <dbReference type="Pfam" id="PF00144"/>
    </source>
</evidence>
<feature type="domain" description="Peptidase S12 Pab87-related C-terminal" evidence="4">
    <location>
        <begin position="464"/>
        <end position="561"/>
    </location>
</feature>
<organism evidence="5 6">
    <name type="scientific">Monascus purpureus</name>
    <name type="common">Red mold</name>
    <name type="synonym">Monascus anka</name>
    <dbReference type="NCBI Taxonomy" id="5098"/>
    <lineage>
        <taxon>Eukaryota</taxon>
        <taxon>Fungi</taxon>
        <taxon>Dikarya</taxon>
        <taxon>Ascomycota</taxon>
        <taxon>Pezizomycotina</taxon>
        <taxon>Eurotiomycetes</taxon>
        <taxon>Eurotiomycetidae</taxon>
        <taxon>Eurotiales</taxon>
        <taxon>Aspergillaceae</taxon>
        <taxon>Monascus</taxon>
    </lineage>
</organism>
<gene>
    <name evidence="5" type="ORF">MPDQ_005478</name>
</gene>
<evidence type="ECO:0000256" key="2">
    <source>
        <dbReference type="SAM" id="MobiDB-lite"/>
    </source>
</evidence>
<evidence type="ECO:0008006" key="7">
    <source>
        <dbReference type="Google" id="ProtNLM"/>
    </source>
</evidence>
<keyword evidence="6" id="KW-1185">Reference proteome</keyword>
<dbReference type="InterPro" id="IPR021860">
    <property type="entry name" value="Peptidase_S12_Pab87-rel_C"/>
</dbReference>
<dbReference type="InterPro" id="IPR012338">
    <property type="entry name" value="Beta-lactam/transpept-like"/>
</dbReference>
<feature type="compositionally biased region" description="Basic residues" evidence="2">
    <location>
        <begin position="447"/>
        <end position="459"/>
    </location>
</feature>
<comment type="similarity">
    <text evidence="1">Belongs to the peptidase S12 family.</text>
</comment>
<feature type="region of interest" description="Disordered" evidence="2">
    <location>
        <begin position="361"/>
        <end position="471"/>
    </location>
</feature>
<feature type="domain" description="Beta-lactamase-related" evidence="3">
    <location>
        <begin position="11"/>
        <end position="341"/>
    </location>
</feature>
<evidence type="ECO:0000256" key="1">
    <source>
        <dbReference type="ARBA" id="ARBA00038215"/>
    </source>
</evidence>
<comment type="caution">
    <text evidence="5">The sequence shown here is derived from an EMBL/GenBank/DDBJ whole genome shotgun (WGS) entry which is preliminary data.</text>
</comment>
<name>A0A507QG44_MONPU</name>
<evidence type="ECO:0000313" key="6">
    <source>
        <dbReference type="Proteomes" id="UP000319663"/>
    </source>
</evidence>
<dbReference type="Pfam" id="PF11954">
    <property type="entry name" value="DUF3471"/>
    <property type="match status" value="1"/>
</dbReference>
<reference evidence="5 6" key="1">
    <citation type="submission" date="2019-06" db="EMBL/GenBank/DDBJ databases">
        <title>Wine fermentation using esterase from Monascus purpureus.</title>
        <authorList>
            <person name="Geng C."/>
            <person name="Zhang Y."/>
        </authorList>
    </citation>
    <scope>NUCLEOTIDE SEQUENCE [LARGE SCALE GENOMIC DNA]</scope>
    <source>
        <strain evidence="5">HQ1</strain>
    </source>
</reference>
<dbReference type="STRING" id="5098.A0A507QG44"/>
<evidence type="ECO:0000259" key="4">
    <source>
        <dbReference type="Pfam" id="PF11954"/>
    </source>
</evidence>
<accession>A0A507QG44</accession>
<dbReference type="EMBL" id="VIFY01000392">
    <property type="protein sequence ID" value="TQB67496.1"/>
    <property type="molecule type" value="Genomic_DNA"/>
</dbReference>